<feature type="transmembrane region" description="Helical" evidence="1">
    <location>
        <begin position="15"/>
        <end position="32"/>
    </location>
</feature>
<name>A0ABX1RFR4_9PSEU</name>
<feature type="transmembrane region" description="Helical" evidence="1">
    <location>
        <begin position="52"/>
        <end position="68"/>
    </location>
</feature>
<reference evidence="2 3" key="1">
    <citation type="submission" date="2020-04" db="EMBL/GenBank/DDBJ databases">
        <authorList>
            <person name="Klaysubun C."/>
            <person name="Duangmal K."/>
            <person name="Lipun K."/>
        </authorList>
    </citation>
    <scope>NUCLEOTIDE SEQUENCE [LARGE SCALE GENOMIC DNA]</scope>
    <source>
        <strain evidence="2 3">JCM 11839</strain>
    </source>
</reference>
<protein>
    <submittedName>
        <fullName evidence="2">DUF5134 domain-containing protein</fullName>
    </submittedName>
</protein>
<sequence>MARRRGAAGVVTGDVPRWVLSAAFAVAVGYYLNRMVAHRRSGVRRPVLDEGLHALMGVAMIAMLWSWGAGVPVMAYVLVFTAAALWFVAEALFATRSPVTGPSGPALCAGPAGNAWYHALMMGSMVWMAVLLSAASAGAADGGATDGMSAMPGMGMAMAEPGAATGPVFPVPLWSRASSLALAAVFCTAALLLVGRGLRPVLSRRRTSPAPPAVQLVGGLMAAAMTAAFVEMA</sequence>
<keyword evidence="1" id="KW-0472">Membrane</keyword>
<accession>A0ABX1RFR4</accession>
<keyword evidence="3" id="KW-1185">Reference proteome</keyword>
<feature type="transmembrane region" description="Helical" evidence="1">
    <location>
        <begin position="115"/>
        <end position="139"/>
    </location>
</feature>
<comment type="caution">
    <text evidence="2">The sequence shown here is derived from an EMBL/GenBank/DDBJ whole genome shotgun (WGS) entry which is preliminary data.</text>
</comment>
<feature type="transmembrane region" description="Helical" evidence="1">
    <location>
        <begin position="74"/>
        <end position="94"/>
    </location>
</feature>
<dbReference type="EMBL" id="JAAXKY010000033">
    <property type="protein sequence ID" value="NMH77945.1"/>
    <property type="molecule type" value="Genomic_DNA"/>
</dbReference>
<keyword evidence="1" id="KW-0812">Transmembrane</keyword>
<evidence type="ECO:0000313" key="2">
    <source>
        <dbReference type="EMBL" id="NMH77945.1"/>
    </source>
</evidence>
<feature type="transmembrane region" description="Helical" evidence="1">
    <location>
        <begin position="177"/>
        <end position="198"/>
    </location>
</feature>
<dbReference type="Pfam" id="PF17197">
    <property type="entry name" value="DUF5134"/>
    <property type="match status" value="1"/>
</dbReference>
<dbReference type="Proteomes" id="UP001296706">
    <property type="component" value="Unassembled WGS sequence"/>
</dbReference>
<keyword evidence="1" id="KW-1133">Transmembrane helix</keyword>
<organism evidence="2 3">
    <name type="scientific">Pseudonocardia xinjiangensis</name>
    <dbReference type="NCBI Taxonomy" id="75289"/>
    <lineage>
        <taxon>Bacteria</taxon>
        <taxon>Bacillati</taxon>
        <taxon>Actinomycetota</taxon>
        <taxon>Actinomycetes</taxon>
        <taxon>Pseudonocardiales</taxon>
        <taxon>Pseudonocardiaceae</taxon>
        <taxon>Pseudonocardia</taxon>
    </lineage>
</organism>
<evidence type="ECO:0000256" key="1">
    <source>
        <dbReference type="SAM" id="Phobius"/>
    </source>
</evidence>
<dbReference type="RefSeq" id="WP_169396017.1">
    <property type="nucleotide sequence ID" value="NZ_BAAAJH010000013.1"/>
</dbReference>
<feature type="transmembrane region" description="Helical" evidence="1">
    <location>
        <begin position="210"/>
        <end position="230"/>
    </location>
</feature>
<gene>
    <name evidence="2" type="ORF">HF577_12730</name>
</gene>
<dbReference type="InterPro" id="IPR033458">
    <property type="entry name" value="DUF5134"/>
</dbReference>
<proteinExistence type="predicted"/>
<evidence type="ECO:0000313" key="3">
    <source>
        <dbReference type="Proteomes" id="UP001296706"/>
    </source>
</evidence>